<dbReference type="AlphaFoldDB" id="A0AAN8EAB1"/>
<dbReference type="EMBL" id="JAKLMC020000026">
    <property type="protein sequence ID" value="KAK5950459.1"/>
    <property type="molecule type" value="Genomic_DNA"/>
</dbReference>
<organism evidence="1 2">
    <name type="scientific">Knufia fluminis</name>
    <dbReference type="NCBI Taxonomy" id="191047"/>
    <lineage>
        <taxon>Eukaryota</taxon>
        <taxon>Fungi</taxon>
        <taxon>Dikarya</taxon>
        <taxon>Ascomycota</taxon>
        <taxon>Pezizomycotina</taxon>
        <taxon>Eurotiomycetes</taxon>
        <taxon>Chaetothyriomycetidae</taxon>
        <taxon>Chaetothyriales</taxon>
        <taxon>Trichomeriaceae</taxon>
        <taxon>Knufia</taxon>
    </lineage>
</organism>
<comment type="caution">
    <text evidence="1">The sequence shown here is derived from an EMBL/GenBank/DDBJ whole genome shotgun (WGS) entry which is preliminary data.</text>
</comment>
<name>A0AAN8EAB1_9EURO</name>
<protein>
    <submittedName>
        <fullName evidence="1">Uncharacterized protein</fullName>
    </submittedName>
</protein>
<evidence type="ECO:0000313" key="1">
    <source>
        <dbReference type="EMBL" id="KAK5950459.1"/>
    </source>
</evidence>
<sequence>MALTPAQPALLGMAPELRLQVYKHVFHGATCYTTLHGPVDSMERRANDELKSMMIILQLNKQLRLEAMPVLHERLTVVSFIRDDIPPLPSFCRGAHTLLSDKPINYETCRRSLPNLQTADFFGPTMFINCYTQDDLASMLRGKEDWFHCDRVKSMFNGCNGSDLLYLPTPYNGPSVSCTVTFTIRARIMWTFVGPWGSPCIYRFKVDAVRATVLERYINFIPWEDDSHGIWIAANNVLILKDGLSYETLYDCDTGNLAALMPSTTSSQSPSQSPQQGLDLEATKLVEKELEDESTFRQAMASAVRCETLP</sequence>
<evidence type="ECO:0000313" key="2">
    <source>
        <dbReference type="Proteomes" id="UP001316803"/>
    </source>
</evidence>
<keyword evidence="2" id="KW-1185">Reference proteome</keyword>
<dbReference type="Proteomes" id="UP001316803">
    <property type="component" value="Unassembled WGS sequence"/>
</dbReference>
<gene>
    <name evidence="1" type="ORF">OHC33_008402</name>
</gene>
<proteinExistence type="predicted"/>
<accession>A0AAN8EAB1</accession>
<reference evidence="1 2" key="1">
    <citation type="submission" date="2022-12" db="EMBL/GenBank/DDBJ databases">
        <title>Genomic features and morphological characterization of a novel Knufia sp. strain isolated from spacecraft assembly facility.</title>
        <authorList>
            <person name="Teixeira M."/>
            <person name="Chander A.M."/>
            <person name="Stajich J.E."/>
            <person name="Venkateswaran K."/>
        </authorList>
    </citation>
    <scope>NUCLEOTIDE SEQUENCE [LARGE SCALE GENOMIC DNA]</scope>
    <source>
        <strain evidence="1 2">FJI-L2-BK-P2</strain>
    </source>
</reference>